<feature type="binding site" evidence="9">
    <location>
        <position position="180"/>
    </location>
    <ligand>
        <name>Mg(2+)</name>
        <dbReference type="ChEBI" id="CHEBI:18420"/>
    </ligand>
</feature>
<dbReference type="AlphaFoldDB" id="A0A2M9H8L7"/>
<dbReference type="Proteomes" id="UP000229095">
    <property type="component" value="Unassembled WGS sequence"/>
</dbReference>
<comment type="catalytic activity">
    <reaction evidence="8 9">
        <text>D-ribose 5-phosphate + ATP = 5-phospho-alpha-D-ribose 1-diphosphate + AMP + H(+)</text>
        <dbReference type="Rhea" id="RHEA:15609"/>
        <dbReference type="ChEBI" id="CHEBI:15378"/>
        <dbReference type="ChEBI" id="CHEBI:30616"/>
        <dbReference type="ChEBI" id="CHEBI:58017"/>
        <dbReference type="ChEBI" id="CHEBI:78346"/>
        <dbReference type="ChEBI" id="CHEBI:456215"/>
        <dbReference type="EC" id="2.7.6.1"/>
    </reaction>
</comment>
<dbReference type="InterPro" id="IPR037515">
    <property type="entry name" value="Rib-P_diPkinase_bac"/>
</dbReference>
<evidence type="ECO:0000256" key="3">
    <source>
        <dbReference type="ARBA" id="ARBA00022727"/>
    </source>
</evidence>
<feature type="binding site" evidence="9">
    <location>
        <begin position="106"/>
        <end position="107"/>
    </location>
    <ligand>
        <name>ATP</name>
        <dbReference type="ChEBI" id="CHEBI:30616"/>
    </ligand>
</feature>
<dbReference type="NCBIfam" id="TIGR01251">
    <property type="entry name" value="ribP_PPkin"/>
    <property type="match status" value="1"/>
</dbReference>
<dbReference type="EC" id="2.7.6.1" evidence="9"/>
<evidence type="ECO:0000313" key="11">
    <source>
        <dbReference type="EMBL" id="PJM73143.1"/>
    </source>
</evidence>
<evidence type="ECO:0000256" key="5">
    <source>
        <dbReference type="ARBA" id="ARBA00022777"/>
    </source>
</evidence>
<dbReference type="EMBL" id="PEBI01000003">
    <property type="protein sequence ID" value="PJM73143.1"/>
    <property type="molecule type" value="Genomic_DNA"/>
</dbReference>
<dbReference type="Gene3D" id="3.40.50.2020">
    <property type="match status" value="2"/>
</dbReference>
<keyword evidence="9" id="KW-0963">Cytoplasm</keyword>
<dbReference type="NCBIfam" id="NF002844">
    <property type="entry name" value="PRK03092.1"/>
    <property type="match status" value="1"/>
</dbReference>
<keyword evidence="7 9" id="KW-0460">Magnesium</keyword>
<feature type="active site" evidence="9">
    <location>
        <position position="204"/>
    </location>
</feature>
<dbReference type="InterPro" id="IPR005946">
    <property type="entry name" value="Rib-P_diPkinase"/>
</dbReference>
<dbReference type="OrthoDB" id="9777067at2"/>
<comment type="subunit">
    <text evidence="9">Homohexamer.</text>
</comment>
<evidence type="ECO:0000256" key="4">
    <source>
        <dbReference type="ARBA" id="ARBA00022741"/>
    </source>
</evidence>
<comment type="pathway">
    <text evidence="9">Metabolic intermediate biosynthesis; 5-phospho-alpha-D-ribose 1-diphosphate biosynthesis; 5-phospho-alpha-D-ribose 1-diphosphate from D-ribose 5-phosphate (route I): step 1/1.</text>
</comment>
<evidence type="ECO:0000259" key="10">
    <source>
        <dbReference type="Pfam" id="PF13793"/>
    </source>
</evidence>
<evidence type="ECO:0000256" key="9">
    <source>
        <dbReference type="HAMAP-Rule" id="MF_00583"/>
    </source>
</evidence>
<dbReference type="GO" id="GO:0006015">
    <property type="term" value="P:5-phosphoribose 1-diphosphate biosynthetic process"/>
    <property type="evidence" value="ECO:0007669"/>
    <property type="project" value="UniProtKB-UniRule"/>
</dbReference>
<dbReference type="HAMAP" id="MF_00583_B">
    <property type="entry name" value="RibP_PPkinase_B"/>
    <property type="match status" value="1"/>
</dbReference>
<evidence type="ECO:0000256" key="8">
    <source>
        <dbReference type="ARBA" id="ARBA00049535"/>
    </source>
</evidence>
<comment type="caution">
    <text evidence="11">The sequence shown here is derived from an EMBL/GenBank/DDBJ whole genome shotgun (WGS) entry which is preliminary data.</text>
</comment>
<dbReference type="PANTHER" id="PTHR10210:SF41">
    <property type="entry name" value="RIBOSE-PHOSPHATE PYROPHOSPHOKINASE 1, CHLOROPLASTIC"/>
    <property type="match status" value="1"/>
</dbReference>
<dbReference type="InterPro" id="IPR029099">
    <property type="entry name" value="Pribosyltran_N"/>
</dbReference>
<dbReference type="GO" id="GO:0005737">
    <property type="term" value="C:cytoplasm"/>
    <property type="evidence" value="ECO:0007669"/>
    <property type="project" value="UniProtKB-SubCell"/>
</dbReference>
<keyword evidence="1 9" id="KW-0808">Transferase</keyword>
<protein>
    <recommendedName>
        <fullName evidence="9">Ribose-phosphate pyrophosphokinase</fullName>
        <shortName evidence="9">RPPK</shortName>
        <ecNumber evidence="9">2.7.6.1</ecNumber>
    </recommendedName>
    <alternativeName>
        <fullName evidence="9">5-phospho-D-ribosyl alpha-1-diphosphate synthase</fullName>
    </alternativeName>
    <alternativeName>
        <fullName evidence="9">Phosphoribosyl diphosphate synthase</fullName>
    </alternativeName>
    <alternativeName>
        <fullName evidence="9">Phosphoribosyl pyrophosphate synthase</fullName>
        <shortName evidence="9">P-Rib-PP synthase</shortName>
        <shortName evidence="9">PRPP synthase</shortName>
        <shortName evidence="9">PRPPase</shortName>
    </alternativeName>
</protein>
<dbReference type="GO" id="GO:0006164">
    <property type="term" value="P:purine nucleotide biosynthetic process"/>
    <property type="evidence" value="ECO:0007669"/>
    <property type="project" value="TreeGrafter"/>
</dbReference>
<dbReference type="InterPro" id="IPR000842">
    <property type="entry name" value="PRib_PP_synth_CS"/>
</dbReference>
<comment type="subcellular location">
    <subcellularLocation>
        <location evidence="9">Cytoplasm</location>
    </subcellularLocation>
</comment>
<dbReference type="FunFam" id="3.40.50.2020:FF:000007">
    <property type="entry name" value="Ribose-phosphate pyrophosphokinase"/>
    <property type="match status" value="1"/>
</dbReference>
<keyword evidence="5 9" id="KW-0418">Kinase</keyword>
<dbReference type="PANTHER" id="PTHR10210">
    <property type="entry name" value="RIBOSE-PHOSPHATE DIPHOSPHOKINASE FAMILY MEMBER"/>
    <property type="match status" value="1"/>
</dbReference>
<feature type="binding site" evidence="9">
    <location>
        <begin position="47"/>
        <end position="49"/>
    </location>
    <ligand>
        <name>ATP</name>
        <dbReference type="ChEBI" id="CHEBI:30616"/>
    </ligand>
</feature>
<organism evidence="11 12">
    <name type="scientific">Bifidobacterium primatium</name>
    <dbReference type="NCBI Taxonomy" id="2045438"/>
    <lineage>
        <taxon>Bacteria</taxon>
        <taxon>Bacillati</taxon>
        <taxon>Actinomycetota</taxon>
        <taxon>Actinomycetes</taxon>
        <taxon>Bifidobacteriales</taxon>
        <taxon>Bifidobacteriaceae</taxon>
        <taxon>Bifidobacterium</taxon>
    </lineage>
</organism>
<comment type="similarity">
    <text evidence="9">Belongs to the ribose-phosphate pyrophosphokinase family. Class I subfamily.</text>
</comment>
<feature type="binding site" evidence="9">
    <location>
        <begin position="236"/>
        <end position="240"/>
    </location>
    <ligand>
        <name>D-ribose 5-phosphate</name>
        <dbReference type="ChEBI" id="CHEBI:78346"/>
    </ligand>
</feature>
<dbReference type="GO" id="GO:0002189">
    <property type="term" value="C:ribose phosphate diphosphokinase complex"/>
    <property type="evidence" value="ECO:0007669"/>
    <property type="project" value="TreeGrafter"/>
</dbReference>
<evidence type="ECO:0000256" key="6">
    <source>
        <dbReference type="ARBA" id="ARBA00022840"/>
    </source>
</evidence>
<keyword evidence="6 9" id="KW-0067">ATP-binding</keyword>
<dbReference type="GO" id="GO:0000287">
    <property type="term" value="F:magnesium ion binding"/>
    <property type="evidence" value="ECO:0007669"/>
    <property type="project" value="UniProtKB-UniRule"/>
</dbReference>
<feature type="binding site" evidence="9">
    <location>
        <position position="140"/>
    </location>
    <ligand>
        <name>Mg(2+)</name>
        <dbReference type="ChEBI" id="CHEBI:18420"/>
    </ligand>
</feature>
<feature type="domain" description="Ribose-phosphate pyrophosphokinase N-terminal" evidence="10">
    <location>
        <begin position="15"/>
        <end position="130"/>
    </location>
</feature>
<dbReference type="GO" id="GO:0016301">
    <property type="term" value="F:kinase activity"/>
    <property type="evidence" value="ECO:0007669"/>
    <property type="project" value="UniProtKB-KW"/>
</dbReference>
<accession>A0A2M9H8L7</accession>
<dbReference type="PROSITE" id="PS00114">
    <property type="entry name" value="PRPP_SYNTHASE"/>
    <property type="match status" value="1"/>
</dbReference>
<dbReference type="InterPro" id="IPR000836">
    <property type="entry name" value="PRTase_dom"/>
</dbReference>
<dbReference type="UniPathway" id="UPA00087">
    <property type="reaction ID" value="UER00172"/>
</dbReference>
<evidence type="ECO:0000313" key="12">
    <source>
        <dbReference type="Proteomes" id="UP000229095"/>
    </source>
</evidence>
<dbReference type="GO" id="GO:0009156">
    <property type="term" value="P:ribonucleoside monophosphate biosynthetic process"/>
    <property type="evidence" value="ECO:0007669"/>
    <property type="project" value="InterPro"/>
</dbReference>
<dbReference type="GO" id="GO:0004749">
    <property type="term" value="F:ribose phosphate diphosphokinase activity"/>
    <property type="evidence" value="ECO:0007669"/>
    <property type="project" value="UniProtKB-UniRule"/>
</dbReference>
<dbReference type="NCBIfam" id="NF002320">
    <property type="entry name" value="PRK01259.1"/>
    <property type="match status" value="1"/>
</dbReference>
<comment type="function">
    <text evidence="9">Involved in the biosynthesis of the central metabolite phospho-alpha-D-ribosyl-1-pyrophosphate (PRPP) via the transfer of pyrophosphoryl group from ATP to 1-hydroxyl of ribose-5-phosphate (Rib-5-P).</text>
</comment>
<dbReference type="SUPFAM" id="SSF53271">
    <property type="entry name" value="PRTase-like"/>
    <property type="match status" value="1"/>
</dbReference>
<evidence type="ECO:0000256" key="2">
    <source>
        <dbReference type="ARBA" id="ARBA00022723"/>
    </source>
</evidence>
<keyword evidence="12" id="KW-1185">Reference proteome</keyword>
<dbReference type="GO" id="GO:0005524">
    <property type="term" value="F:ATP binding"/>
    <property type="evidence" value="ECO:0007669"/>
    <property type="project" value="UniProtKB-KW"/>
</dbReference>
<evidence type="ECO:0000256" key="1">
    <source>
        <dbReference type="ARBA" id="ARBA00022679"/>
    </source>
</evidence>
<sequence length="338" mass="36407">MVSAILEGKPDKNLILVTGRAHPKLAADVAKQLGIDILETTAYDFANGEMYVRYTESVRGADVFVLQPHSTPVNKAIMEQLIMIDALKRASARSITAVCPMLGYSRQDKKHLGREPISCRLVFDLLATAGADRIMSVDLHASQSQGFFDGPVDHLIAMPVLVDYVRDRLDLSNIAVVSPDAGRIKVAEQWAQRLGGCPLAFVHKTRDITRPNHAVANRVVGEVKGKDCVLVDDLIDTAGTIASACHVLKEAGAKSITVAATHGVLSGPAVERLRDSGAREVVLTDTVPIPESKRWDGLTVLSIAPLLASAIKEVFSDGSVAELFDTYPTHHGQGFLFA</sequence>
<evidence type="ECO:0000256" key="7">
    <source>
        <dbReference type="ARBA" id="ARBA00022842"/>
    </source>
</evidence>
<dbReference type="InterPro" id="IPR029057">
    <property type="entry name" value="PRTase-like"/>
</dbReference>
<keyword evidence="4 9" id="KW-0547">Nucleotide-binding</keyword>
<dbReference type="Pfam" id="PF14572">
    <property type="entry name" value="Pribosyl_synth"/>
    <property type="match status" value="1"/>
</dbReference>
<proteinExistence type="inferred from homology"/>
<name>A0A2M9H8L7_9BIFI</name>
<dbReference type="SMART" id="SM01400">
    <property type="entry name" value="Pribosyltran_N"/>
    <property type="match status" value="1"/>
</dbReference>
<dbReference type="RefSeq" id="WP_100511246.1">
    <property type="nucleotide sequence ID" value="NZ_PEBI01000003.1"/>
</dbReference>
<gene>
    <name evidence="9" type="primary">prs</name>
    <name evidence="11" type="ORF">CS006_07945</name>
</gene>
<dbReference type="CDD" id="cd06223">
    <property type="entry name" value="PRTases_typeI"/>
    <property type="match status" value="1"/>
</dbReference>
<comment type="cofactor">
    <cofactor evidence="9">
        <name>Mg(2+)</name>
        <dbReference type="ChEBI" id="CHEBI:18420"/>
    </cofactor>
    <text evidence="9">Binds 2 Mg(2+) ions per subunit.</text>
</comment>
<keyword evidence="2 9" id="KW-0479">Metal-binding</keyword>
<keyword evidence="3 9" id="KW-0545">Nucleotide biosynthesis</keyword>
<reference evidence="11 12" key="1">
    <citation type="submission" date="2017-10" db="EMBL/GenBank/DDBJ databases">
        <title>Draft genome sequences of strains TRE 1, TRE 9, TRE H and TRI 7, isolated from tamarins, belonging to four potential novel Bifidobacterium species.</title>
        <authorList>
            <person name="Mattarelli P."/>
            <person name="Modesto M."/>
            <person name="Puglisi E."/>
            <person name="Morelli L."/>
            <person name="Spezio C."/>
            <person name="Bonetti A."/>
            <person name="Sandri C."/>
        </authorList>
    </citation>
    <scope>NUCLEOTIDE SEQUENCE [LARGE SCALE GENOMIC DNA]</scope>
    <source>
        <strain evidence="12">TRE1</strain>
    </source>
</reference>
<feature type="binding site" evidence="9">
    <location>
        <position position="206"/>
    </location>
    <ligand>
        <name>D-ribose 5-phosphate</name>
        <dbReference type="ChEBI" id="CHEBI:78346"/>
    </ligand>
</feature>
<feature type="binding site" evidence="9">
    <location>
        <position position="232"/>
    </location>
    <ligand>
        <name>D-ribose 5-phosphate</name>
        <dbReference type="ChEBI" id="CHEBI:78346"/>
    </ligand>
</feature>
<dbReference type="Pfam" id="PF13793">
    <property type="entry name" value="Pribosyltran_N"/>
    <property type="match status" value="1"/>
</dbReference>